<dbReference type="InterPro" id="IPR051575">
    <property type="entry name" value="Myb-like_DNA-bd"/>
</dbReference>
<dbReference type="PROSITE" id="PS51294">
    <property type="entry name" value="HTH_MYB"/>
    <property type="match status" value="2"/>
</dbReference>
<keyword evidence="3" id="KW-0238">DNA-binding</keyword>
<evidence type="ECO:0000256" key="5">
    <source>
        <dbReference type="ARBA" id="ARBA00023242"/>
    </source>
</evidence>
<evidence type="ECO:0000313" key="9">
    <source>
        <dbReference type="EMBL" id="OHT16487.1"/>
    </source>
</evidence>
<evidence type="ECO:0000259" key="7">
    <source>
        <dbReference type="PROSITE" id="PS50090"/>
    </source>
</evidence>
<dbReference type="InterPro" id="IPR017930">
    <property type="entry name" value="Myb_dom"/>
</dbReference>
<comment type="caution">
    <text evidence="9">The sequence shown here is derived from an EMBL/GenBank/DDBJ whole genome shotgun (WGS) entry which is preliminary data.</text>
</comment>
<feature type="domain" description="Myb-like" evidence="7">
    <location>
        <begin position="176"/>
        <end position="222"/>
    </location>
</feature>
<dbReference type="GO" id="GO:0001006">
    <property type="term" value="F:RNA polymerase III type 3 promoter sequence-specific DNA binding"/>
    <property type="evidence" value="ECO:0007669"/>
    <property type="project" value="TreeGrafter"/>
</dbReference>
<feature type="domain" description="HTH myb-type" evidence="8">
    <location>
        <begin position="128"/>
        <end position="179"/>
    </location>
</feature>
<feature type="domain" description="HTH myb-type" evidence="8">
    <location>
        <begin position="181"/>
        <end position="222"/>
    </location>
</feature>
<evidence type="ECO:0000256" key="3">
    <source>
        <dbReference type="ARBA" id="ARBA00023125"/>
    </source>
</evidence>
<dbReference type="AlphaFoldDB" id="A0A1J4KZ09"/>
<dbReference type="GO" id="GO:0042795">
    <property type="term" value="P:snRNA transcription by RNA polymerase II"/>
    <property type="evidence" value="ECO:0007669"/>
    <property type="project" value="TreeGrafter"/>
</dbReference>
<dbReference type="PROSITE" id="PS50090">
    <property type="entry name" value="MYB_LIKE"/>
    <property type="match status" value="2"/>
</dbReference>
<feature type="domain" description="Myb-like" evidence="7">
    <location>
        <begin position="124"/>
        <end position="175"/>
    </location>
</feature>
<reference evidence="9" key="1">
    <citation type="submission" date="2016-10" db="EMBL/GenBank/DDBJ databases">
        <authorList>
            <person name="Benchimol M."/>
            <person name="Almeida L.G."/>
            <person name="Vasconcelos A.T."/>
            <person name="Perreira-Neves A."/>
            <person name="Rosa I.A."/>
            <person name="Tasca T."/>
            <person name="Bogo M.R."/>
            <person name="de Souza W."/>
        </authorList>
    </citation>
    <scope>NUCLEOTIDE SEQUENCE [LARGE SCALE GENOMIC DNA]</scope>
    <source>
        <strain evidence="9">K</strain>
    </source>
</reference>
<evidence type="ECO:0000313" key="10">
    <source>
        <dbReference type="Proteomes" id="UP000179807"/>
    </source>
</evidence>
<dbReference type="Proteomes" id="UP000179807">
    <property type="component" value="Unassembled WGS sequence"/>
</dbReference>
<dbReference type="PANTHER" id="PTHR46621:SF1">
    <property type="entry name" value="SNRNA-ACTIVATING PROTEIN COMPLEX SUBUNIT 4"/>
    <property type="match status" value="1"/>
</dbReference>
<keyword evidence="4" id="KW-0804">Transcription</keyword>
<gene>
    <name evidence="9" type="ORF">TRFO_41821</name>
</gene>
<evidence type="ECO:0008006" key="11">
    <source>
        <dbReference type="Google" id="ProtNLM"/>
    </source>
</evidence>
<dbReference type="PANTHER" id="PTHR46621">
    <property type="entry name" value="SNRNA-ACTIVATING PROTEIN COMPLEX SUBUNIT 4"/>
    <property type="match status" value="1"/>
</dbReference>
<evidence type="ECO:0000256" key="1">
    <source>
        <dbReference type="ARBA" id="ARBA00022737"/>
    </source>
</evidence>
<keyword evidence="1" id="KW-0677">Repeat</keyword>
<dbReference type="VEuPathDB" id="TrichDB:TRFO_41821"/>
<sequence>MNNDDFDFNLDGGGGFGDDPQFDMSQYMSQQANTNFQPASTLQQNQFFSSVQSPNLEAPLDNTSDPNFQNQGGPNVNSNSGITSPFFSDSSSFRPIFQNNFTPSQNTGQNYSHAERRNSSTIQQTIYRKAKWTPDEDNLLKMLVKKEGTNNWSLIAQSINGRTGKQCRERWLNQLRPELTKNNWTPQEDAILIHQQQIHGNMWTKIAQYLPGRSPNNVKNRWSWISRHHTAASLFAQMIPSNFSAGQNPNQNQQQIDNDEVTSPLHSHSHSTSMSPNSMGFNIEQQHLMPPMIGMLQTAPPELQWGTGHYNNGMNRFSSSQNELALNNMRRLAFSDPNDPLHGSAPLSAMSTTSSFNEPVSFNENENEIQMGNNFTPNFISSNNSMNNISNINNNLNSNINNGMNANMNNNINMMNMSNMSGSFGAPMGNGLNNNFNMNMNPNMNMNNNFNNSMPNQNQFINNNNPMNMNINSNMNQNMSVNQNINVNQNDVKPVNNPSNVNNLNSGNTEINDNEAFENNEDFEFDFNTIAGNTETGTDEFNPFDFQWK</sequence>
<dbReference type="InterPro" id="IPR009057">
    <property type="entry name" value="Homeodomain-like_sf"/>
</dbReference>
<keyword evidence="2" id="KW-0805">Transcription regulation</keyword>
<dbReference type="SMART" id="SM00717">
    <property type="entry name" value="SANT"/>
    <property type="match status" value="2"/>
</dbReference>
<dbReference type="GO" id="GO:0000978">
    <property type="term" value="F:RNA polymerase II cis-regulatory region sequence-specific DNA binding"/>
    <property type="evidence" value="ECO:0007669"/>
    <property type="project" value="TreeGrafter"/>
</dbReference>
<keyword evidence="10" id="KW-1185">Reference proteome</keyword>
<protein>
    <recommendedName>
        <fullName evidence="11">Myb-like DNA-binding domain containing protein</fullName>
    </recommendedName>
</protein>
<keyword evidence="5" id="KW-0539">Nucleus</keyword>
<dbReference type="CDD" id="cd00167">
    <property type="entry name" value="SANT"/>
    <property type="match status" value="2"/>
</dbReference>
<dbReference type="InterPro" id="IPR001005">
    <property type="entry name" value="SANT/Myb"/>
</dbReference>
<evidence type="ECO:0000256" key="6">
    <source>
        <dbReference type="SAM" id="MobiDB-lite"/>
    </source>
</evidence>
<dbReference type="Pfam" id="PF00249">
    <property type="entry name" value="Myb_DNA-binding"/>
    <property type="match status" value="2"/>
</dbReference>
<evidence type="ECO:0000259" key="8">
    <source>
        <dbReference type="PROSITE" id="PS51294"/>
    </source>
</evidence>
<dbReference type="FunFam" id="1.10.10.60:FF:000010">
    <property type="entry name" value="Transcriptional activator Myb isoform A"/>
    <property type="match status" value="1"/>
</dbReference>
<proteinExistence type="predicted"/>
<accession>A0A1J4KZ09</accession>
<dbReference type="EMBL" id="MLAK01000110">
    <property type="protein sequence ID" value="OHT16487.1"/>
    <property type="molecule type" value="Genomic_DNA"/>
</dbReference>
<evidence type="ECO:0000256" key="2">
    <source>
        <dbReference type="ARBA" id="ARBA00023015"/>
    </source>
</evidence>
<dbReference type="Gene3D" id="1.10.10.60">
    <property type="entry name" value="Homeodomain-like"/>
    <property type="match status" value="2"/>
</dbReference>
<evidence type="ECO:0000256" key="4">
    <source>
        <dbReference type="ARBA" id="ARBA00023163"/>
    </source>
</evidence>
<organism evidence="9 10">
    <name type="scientific">Tritrichomonas foetus</name>
    <dbReference type="NCBI Taxonomy" id="1144522"/>
    <lineage>
        <taxon>Eukaryota</taxon>
        <taxon>Metamonada</taxon>
        <taxon>Parabasalia</taxon>
        <taxon>Tritrichomonadida</taxon>
        <taxon>Tritrichomonadidae</taxon>
        <taxon>Tritrichomonas</taxon>
    </lineage>
</organism>
<dbReference type="RefSeq" id="XP_068369623.1">
    <property type="nucleotide sequence ID" value="XM_068513992.1"/>
</dbReference>
<dbReference type="GeneID" id="94848696"/>
<dbReference type="GO" id="GO:0019185">
    <property type="term" value="C:snRNA-activating protein complex"/>
    <property type="evidence" value="ECO:0007669"/>
    <property type="project" value="TreeGrafter"/>
</dbReference>
<dbReference type="SUPFAM" id="SSF46689">
    <property type="entry name" value="Homeodomain-like"/>
    <property type="match status" value="1"/>
</dbReference>
<dbReference type="GO" id="GO:0042796">
    <property type="term" value="P:snRNA transcription by RNA polymerase III"/>
    <property type="evidence" value="ECO:0007669"/>
    <property type="project" value="TreeGrafter"/>
</dbReference>
<feature type="region of interest" description="Disordered" evidence="6">
    <location>
        <begin position="54"/>
        <end position="74"/>
    </location>
</feature>
<name>A0A1J4KZ09_9EUKA</name>